<feature type="domain" description="Histidine kinase" evidence="13">
    <location>
        <begin position="270"/>
        <end position="493"/>
    </location>
</feature>
<keyword evidence="11" id="KW-0175">Coiled coil</keyword>
<dbReference type="InterPro" id="IPR003661">
    <property type="entry name" value="HisK_dim/P_dom"/>
</dbReference>
<dbReference type="SMART" id="SM00388">
    <property type="entry name" value="HisKA"/>
    <property type="match status" value="1"/>
</dbReference>
<name>A3QII8_SHELP</name>
<dbReference type="InterPro" id="IPR003660">
    <property type="entry name" value="HAMP_dom"/>
</dbReference>
<dbReference type="Gene3D" id="3.30.565.10">
    <property type="entry name" value="Histidine kinase-like ATPase, C-terminal domain"/>
    <property type="match status" value="1"/>
</dbReference>
<dbReference type="OrthoDB" id="9804645at2"/>
<keyword evidence="4" id="KW-0597">Phosphoprotein</keyword>
<evidence type="ECO:0000259" key="13">
    <source>
        <dbReference type="PROSITE" id="PS50109"/>
    </source>
</evidence>
<accession>A3QII8</accession>
<dbReference type="PANTHER" id="PTHR45436:SF5">
    <property type="entry name" value="SENSOR HISTIDINE KINASE TRCS"/>
    <property type="match status" value="1"/>
</dbReference>
<sequence length="493" mass="54600" precursor="true">MVNSLFGRILLLTSACVLLLFLGFWQWSSLSQQHSQRLVQQSLHRELATHMAEINPLLSQGIASDAALKEAFHDLMLLGPSFEIYTLDTQGKVVAFDAREEQIKTHRVDITKIHSFLKGNTLPILGTDPRSDGQQKIFSASPLTGPNGTLSGYLYVIIGGEAFDSWQSLIQAKDLPERWGVALGGWALFTLILFALLLRYLTRPLNRLTQALGELEHKPIDQPLALPLAPSRSQEMAQLNGQINRLLEEVAQKQRQVTAQQAAKQEFLLHLSHDLKTPLTTLLGYLDTWLLSPADARDDSLLQYAAASGQKLQQLLAQMLELAALENGQIKANMRRVSLQSILDELNQTFTPKAKRAEVSLRLGQGESEGESEFLYTDPQLMSRVLNNLLDNALRHTPPGGEIAVYPQTLASGSYLVIQDSGSGMQPEAIAALQHTPSPSQPELYYCRGETLPQLGVGLAIVRQLLARLGCRIEVQSATDRGSRFMIALPRYR</sequence>
<evidence type="ECO:0000256" key="8">
    <source>
        <dbReference type="ARBA" id="ARBA00022989"/>
    </source>
</evidence>
<dbReference type="InterPro" id="IPR036890">
    <property type="entry name" value="HATPase_C_sf"/>
</dbReference>
<evidence type="ECO:0000256" key="12">
    <source>
        <dbReference type="SAM" id="Phobius"/>
    </source>
</evidence>
<proteinExistence type="predicted"/>
<keyword evidence="7 15" id="KW-0418">Kinase</keyword>
<dbReference type="SUPFAM" id="SSF55874">
    <property type="entry name" value="ATPase domain of HSP90 chaperone/DNA topoisomerase II/histidine kinase"/>
    <property type="match status" value="1"/>
</dbReference>
<dbReference type="InterPro" id="IPR003594">
    <property type="entry name" value="HATPase_dom"/>
</dbReference>
<organism evidence="15 16">
    <name type="scientific">Shewanella loihica (strain ATCC BAA-1088 / PV-4)</name>
    <dbReference type="NCBI Taxonomy" id="323850"/>
    <lineage>
        <taxon>Bacteria</taxon>
        <taxon>Pseudomonadati</taxon>
        <taxon>Pseudomonadota</taxon>
        <taxon>Gammaproteobacteria</taxon>
        <taxon>Alteromonadales</taxon>
        <taxon>Shewanellaceae</taxon>
        <taxon>Shewanella</taxon>
    </lineage>
</organism>
<dbReference type="Pfam" id="PF02518">
    <property type="entry name" value="HATPase_c"/>
    <property type="match status" value="1"/>
</dbReference>
<dbReference type="CDD" id="cd00082">
    <property type="entry name" value="HisKA"/>
    <property type="match status" value="1"/>
</dbReference>
<keyword evidence="8 12" id="KW-1133">Transmembrane helix</keyword>
<dbReference type="PRINTS" id="PR00344">
    <property type="entry name" value="BCTRLSENSOR"/>
</dbReference>
<comment type="catalytic activity">
    <reaction evidence="1">
        <text>ATP + protein L-histidine = ADP + protein N-phospho-L-histidine.</text>
        <dbReference type="EC" id="2.7.13.3"/>
    </reaction>
</comment>
<feature type="domain" description="HAMP" evidence="14">
    <location>
        <begin position="199"/>
        <end position="255"/>
    </location>
</feature>
<keyword evidence="6 12" id="KW-0812">Transmembrane</keyword>
<dbReference type="Pfam" id="PF00672">
    <property type="entry name" value="HAMP"/>
    <property type="match status" value="1"/>
</dbReference>
<dbReference type="AlphaFoldDB" id="A3QII8"/>
<keyword evidence="5" id="KW-0808">Transferase</keyword>
<dbReference type="Gene3D" id="6.10.340.10">
    <property type="match status" value="1"/>
</dbReference>
<evidence type="ECO:0000313" key="16">
    <source>
        <dbReference type="Proteomes" id="UP000001558"/>
    </source>
</evidence>
<dbReference type="InterPro" id="IPR004358">
    <property type="entry name" value="Sig_transdc_His_kin-like_C"/>
</dbReference>
<evidence type="ECO:0000256" key="7">
    <source>
        <dbReference type="ARBA" id="ARBA00022777"/>
    </source>
</evidence>
<evidence type="ECO:0000313" key="15">
    <source>
        <dbReference type="EMBL" id="ABO25286.1"/>
    </source>
</evidence>
<evidence type="ECO:0000256" key="4">
    <source>
        <dbReference type="ARBA" id="ARBA00022553"/>
    </source>
</evidence>
<dbReference type="PANTHER" id="PTHR45436">
    <property type="entry name" value="SENSOR HISTIDINE KINASE YKOH"/>
    <property type="match status" value="1"/>
</dbReference>
<evidence type="ECO:0000256" key="10">
    <source>
        <dbReference type="ARBA" id="ARBA00023136"/>
    </source>
</evidence>
<dbReference type="PROSITE" id="PS50885">
    <property type="entry name" value="HAMP"/>
    <property type="match status" value="1"/>
</dbReference>
<evidence type="ECO:0000256" key="5">
    <source>
        <dbReference type="ARBA" id="ARBA00022679"/>
    </source>
</evidence>
<dbReference type="HOGENOM" id="CLU_000445_89_6_6"/>
<dbReference type="PROSITE" id="PS50109">
    <property type="entry name" value="HIS_KIN"/>
    <property type="match status" value="1"/>
</dbReference>
<dbReference type="Proteomes" id="UP000001558">
    <property type="component" value="Chromosome"/>
</dbReference>
<dbReference type="Pfam" id="PF00512">
    <property type="entry name" value="HisKA"/>
    <property type="match status" value="1"/>
</dbReference>
<gene>
    <name evidence="15" type="ordered locus">Shew_3420</name>
</gene>
<evidence type="ECO:0000259" key="14">
    <source>
        <dbReference type="PROSITE" id="PS50885"/>
    </source>
</evidence>
<dbReference type="InterPro" id="IPR050428">
    <property type="entry name" value="TCS_sensor_his_kinase"/>
</dbReference>
<dbReference type="EMBL" id="CP000606">
    <property type="protein sequence ID" value="ABO25286.1"/>
    <property type="molecule type" value="Genomic_DNA"/>
</dbReference>
<evidence type="ECO:0000256" key="6">
    <source>
        <dbReference type="ARBA" id="ARBA00022692"/>
    </source>
</evidence>
<feature type="transmembrane region" description="Helical" evidence="12">
    <location>
        <begin position="179"/>
        <end position="198"/>
    </location>
</feature>
<dbReference type="InterPro" id="IPR005467">
    <property type="entry name" value="His_kinase_dom"/>
</dbReference>
<dbReference type="SUPFAM" id="SSF47384">
    <property type="entry name" value="Homodimeric domain of signal transducing histidine kinase"/>
    <property type="match status" value="1"/>
</dbReference>
<comment type="subcellular location">
    <subcellularLocation>
        <location evidence="2">Membrane</location>
    </subcellularLocation>
</comment>
<dbReference type="KEGG" id="slo:Shew_3420"/>
<dbReference type="Gene3D" id="1.10.287.130">
    <property type="match status" value="1"/>
</dbReference>
<keyword evidence="16" id="KW-1185">Reference proteome</keyword>
<dbReference type="STRING" id="323850.Shew_3420"/>
<dbReference type="EC" id="2.7.13.3" evidence="3"/>
<reference evidence="15 16" key="1">
    <citation type="submission" date="2007-03" db="EMBL/GenBank/DDBJ databases">
        <title>Complete sequence of Shewanella loihica PV-4.</title>
        <authorList>
            <consortium name="US DOE Joint Genome Institute"/>
            <person name="Copeland A."/>
            <person name="Lucas S."/>
            <person name="Lapidus A."/>
            <person name="Barry K."/>
            <person name="Detter J.C."/>
            <person name="Glavina del Rio T."/>
            <person name="Hammon N."/>
            <person name="Israni S."/>
            <person name="Dalin E."/>
            <person name="Tice H."/>
            <person name="Pitluck S."/>
            <person name="Chain P."/>
            <person name="Malfatti S."/>
            <person name="Shin M."/>
            <person name="Vergez L."/>
            <person name="Schmutz J."/>
            <person name="Larimer F."/>
            <person name="Land M."/>
            <person name="Hauser L."/>
            <person name="Kyrpides N."/>
            <person name="Mikhailova N."/>
            <person name="Romine M.F."/>
            <person name="Serres G."/>
            <person name="Fredrickson J."/>
            <person name="Tiedje J."/>
            <person name="Richardson P."/>
        </authorList>
    </citation>
    <scope>NUCLEOTIDE SEQUENCE [LARGE SCALE GENOMIC DNA]</scope>
    <source>
        <strain evidence="16">ATCC BAA-1088 / PV-4</strain>
    </source>
</reference>
<keyword evidence="9" id="KW-0902">Two-component regulatory system</keyword>
<dbReference type="SMART" id="SM00387">
    <property type="entry name" value="HATPase_c"/>
    <property type="match status" value="1"/>
</dbReference>
<keyword evidence="10 12" id="KW-0472">Membrane</keyword>
<protein>
    <recommendedName>
        <fullName evidence="3">histidine kinase</fullName>
        <ecNumber evidence="3">2.7.13.3</ecNumber>
    </recommendedName>
</protein>
<evidence type="ECO:0000256" key="3">
    <source>
        <dbReference type="ARBA" id="ARBA00012438"/>
    </source>
</evidence>
<evidence type="ECO:0000256" key="2">
    <source>
        <dbReference type="ARBA" id="ARBA00004370"/>
    </source>
</evidence>
<feature type="coiled-coil region" evidence="11">
    <location>
        <begin position="236"/>
        <end position="263"/>
    </location>
</feature>
<dbReference type="SMART" id="SM00304">
    <property type="entry name" value="HAMP"/>
    <property type="match status" value="1"/>
</dbReference>
<evidence type="ECO:0000256" key="11">
    <source>
        <dbReference type="SAM" id="Coils"/>
    </source>
</evidence>
<dbReference type="InterPro" id="IPR036097">
    <property type="entry name" value="HisK_dim/P_sf"/>
</dbReference>
<dbReference type="GO" id="GO:0000155">
    <property type="term" value="F:phosphorelay sensor kinase activity"/>
    <property type="evidence" value="ECO:0007669"/>
    <property type="project" value="InterPro"/>
</dbReference>
<dbReference type="RefSeq" id="WP_011867216.1">
    <property type="nucleotide sequence ID" value="NC_009092.1"/>
</dbReference>
<evidence type="ECO:0000256" key="9">
    <source>
        <dbReference type="ARBA" id="ARBA00023012"/>
    </source>
</evidence>
<dbReference type="eggNOG" id="COG2205">
    <property type="taxonomic scope" value="Bacteria"/>
</dbReference>
<evidence type="ECO:0000256" key="1">
    <source>
        <dbReference type="ARBA" id="ARBA00000085"/>
    </source>
</evidence>
<dbReference type="GO" id="GO:0016020">
    <property type="term" value="C:membrane"/>
    <property type="evidence" value="ECO:0007669"/>
    <property type="project" value="UniProtKB-SubCell"/>
</dbReference>